<protein>
    <submittedName>
        <fullName evidence="1">Uncharacterized protein</fullName>
    </submittedName>
</protein>
<organism evidence="1 2">
    <name type="scientific">Yersinia phage vB_YenM_42.18</name>
    <dbReference type="NCBI Taxonomy" id="2918926"/>
    <lineage>
        <taxon>Viruses</taxon>
        <taxon>Duplodnaviria</taxon>
        <taxon>Heunggongvirae</taxon>
        <taxon>Uroviricota</taxon>
        <taxon>Caudoviricetes</taxon>
        <taxon>Peduoviridae</taxon>
        <taxon>Firavirus</taxon>
        <taxon>Firavirus YenM4218</taxon>
    </lineage>
</organism>
<name>A0AAE9FUP1_9CAUD</name>
<dbReference type="Proteomes" id="UP000829107">
    <property type="component" value="Segment"/>
</dbReference>
<sequence>MLGDAWNQYLQLPIEHPCERDEFCRAIHACQGIVLARPAIRGLAEKGQGYKK</sequence>
<accession>A0AAE9FUP1</accession>
<evidence type="ECO:0000313" key="1">
    <source>
        <dbReference type="EMBL" id="UNA05728.1"/>
    </source>
</evidence>
<keyword evidence="2" id="KW-1185">Reference proteome</keyword>
<proteinExistence type="predicted"/>
<dbReference type="EMBL" id="OM046624">
    <property type="protein sequence ID" value="UNA05728.1"/>
    <property type="molecule type" value="Genomic_DNA"/>
</dbReference>
<evidence type="ECO:0000313" key="2">
    <source>
        <dbReference type="Proteomes" id="UP000829107"/>
    </source>
</evidence>
<reference evidence="1" key="1">
    <citation type="submission" date="2021-12" db="EMBL/GenBank/DDBJ databases">
        <title>Genomes of temperate Yersinia enterocolitica phages.</title>
        <authorList>
            <person name="Hammerl J.A."/>
            <person name="Hertwig S."/>
        </authorList>
    </citation>
    <scope>NUCLEOTIDE SEQUENCE</scope>
</reference>
<gene>
    <name evidence="1" type="ORF">vBYenM4218_014</name>
</gene>